<evidence type="ECO:0000313" key="2">
    <source>
        <dbReference type="EMBL" id="TFK22863.1"/>
    </source>
</evidence>
<proteinExistence type="predicted"/>
<protein>
    <submittedName>
        <fullName evidence="2">Uncharacterized protein</fullName>
    </submittedName>
</protein>
<dbReference type="AlphaFoldDB" id="A0A5C3KSQ2"/>
<name>A0A5C3KSQ2_COPMA</name>
<feature type="region of interest" description="Disordered" evidence="1">
    <location>
        <begin position="143"/>
        <end position="178"/>
    </location>
</feature>
<dbReference type="EMBL" id="ML210231">
    <property type="protein sequence ID" value="TFK22863.1"/>
    <property type="molecule type" value="Genomic_DNA"/>
</dbReference>
<accession>A0A5C3KSQ2</accession>
<evidence type="ECO:0000256" key="1">
    <source>
        <dbReference type="SAM" id="MobiDB-lite"/>
    </source>
</evidence>
<organism evidence="2 3">
    <name type="scientific">Coprinopsis marcescibilis</name>
    <name type="common">Agaric fungus</name>
    <name type="synonym">Psathyrella marcescibilis</name>
    <dbReference type="NCBI Taxonomy" id="230819"/>
    <lineage>
        <taxon>Eukaryota</taxon>
        <taxon>Fungi</taxon>
        <taxon>Dikarya</taxon>
        <taxon>Basidiomycota</taxon>
        <taxon>Agaricomycotina</taxon>
        <taxon>Agaricomycetes</taxon>
        <taxon>Agaricomycetidae</taxon>
        <taxon>Agaricales</taxon>
        <taxon>Agaricineae</taxon>
        <taxon>Psathyrellaceae</taxon>
        <taxon>Coprinopsis</taxon>
    </lineage>
</organism>
<keyword evidence="3" id="KW-1185">Reference proteome</keyword>
<sequence length="765" mass="83313">MASLLLAVSNSSQDQGRLLSKRANRITHKSHDSIEQAQRLRKHLRLVFSVRRRYFLSRSGEPIYGFLDESPAPTIPDQASITEYLPETSGAAAAVQAPAFATVLPPLFSLPATITNLPNTESPILEAPGSSTQHPVSDFLPGVEAAPGVYDKDEDEDGDYDDLFDGDDDSEGPGALLNEEADHHLPNAEDASAGASLRTVTQAVEPEVYEQHEQSAQEDKYEVGWITGPAPMRPSAAEIAAYERGATGQSAQEQAYCYQNYLAKWSQLVHTDDCERLQGPSVKRQRTSHHGIDCAQDGSSFHQALQNAETPFAQQYAEMPLFAPSQYTFGSQGAPSTAAMGMGMGMGGSMMMGAGVWLGTGANNAQPTVSGHSTVNVSPRQSMPIPRRKAVANPKALIGPKKRKRRHQALDLTVSDVHVEPVYMDLNRISWHGFPQKCCWEHNNNNRNEQCTEQIMNHKHLLQHIQDHFHRLYSEMGLGNLVPLKAPIVCLYNRCYAKVLFGSLKTHLISHGKGNSPPCAGNASCTVPVFPVEAAPQLGQTSNQSTIQPMTQQAGQIPALQAALQAATGWVQDEDDRATTDAFVPHKLDDLVHRNSTLPVTTTLQSNTEDPPLYLSLAFARSKHPQFKVKNAADGSYSKVAIGLEQDGWLLQPNKLSARGKQSSNPTMGFASTMQARMQGDTPGTTVYMVGSQAKYPRPTPVTEVEQPLGKPRAFLAQSTNVPPTQPLGNFNMSTADQKLRFFRLPMVNQGYSACRGITTGSSQP</sequence>
<reference evidence="2 3" key="1">
    <citation type="journal article" date="2019" name="Nat. Ecol. Evol.">
        <title>Megaphylogeny resolves global patterns of mushroom evolution.</title>
        <authorList>
            <person name="Varga T."/>
            <person name="Krizsan K."/>
            <person name="Foldi C."/>
            <person name="Dima B."/>
            <person name="Sanchez-Garcia M."/>
            <person name="Sanchez-Ramirez S."/>
            <person name="Szollosi G.J."/>
            <person name="Szarkandi J.G."/>
            <person name="Papp V."/>
            <person name="Albert L."/>
            <person name="Andreopoulos W."/>
            <person name="Angelini C."/>
            <person name="Antonin V."/>
            <person name="Barry K.W."/>
            <person name="Bougher N.L."/>
            <person name="Buchanan P."/>
            <person name="Buyck B."/>
            <person name="Bense V."/>
            <person name="Catcheside P."/>
            <person name="Chovatia M."/>
            <person name="Cooper J."/>
            <person name="Damon W."/>
            <person name="Desjardin D."/>
            <person name="Finy P."/>
            <person name="Geml J."/>
            <person name="Haridas S."/>
            <person name="Hughes K."/>
            <person name="Justo A."/>
            <person name="Karasinski D."/>
            <person name="Kautmanova I."/>
            <person name="Kiss B."/>
            <person name="Kocsube S."/>
            <person name="Kotiranta H."/>
            <person name="LaButti K.M."/>
            <person name="Lechner B.E."/>
            <person name="Liimatainen K."/>
            <person name="Lipzen A."/>
            <person name="Lukacs Z."/>
            <person name="Mihaltcheva S."/>
            <person name="Morgado L.N."/>
            <person name="Niskanen T."/>
            <person name="Noordeloos M.E."/>
            <person name="Ohm R.A."/>
            <person name="Ortiz-Santana B."/>
            <person name="Ovrebo C."/>
            <person name="Racz N."/>
            <person name="Riley R."/>
            <person name="Savchenko A."/>
            <person name="Shiryaev A."/>
            <person name="Soop K."/>
            <person name="Spirin V."/>
            <person name="Szebenyi C."/>
            <person name="Tomsovsky M."/>
            <person name="Tulloss R.E."/>
            <person name="Uehling J."/>
            <person name="Grigoriev I.V."/>
            <person name="Vagvolgyi C."/>
            <person name="Papp T."/>
            <person name="Martin F.M."/>
            <person name="Miettinen O."/>
            <person name="Hibbett D.S."/>
            <person name="Nagy L.G."/>
        </authorList>
    </citation>
    <scope>NUCLEOTIDE SEQUENCE [LARGE SCALE GENOMIC DNA]</scope>
    <source>
        <strain evidence="2 3">CBS 121175</strain>
    </source>
</reference>
<gene>
    <name evidence="2" type="ORF">FA15DRAFT_657216</name>
</gene>
<evidence type="ECO:0000313" key="3">
    <source>
        <dbReference type="Proteomes" id="UP000307440"/>
    </source>
</evidence>
<feature type="compositionally biased region" description="Acidic residues" evidence="1">
    <location>
        <begin position="152"/>
        <end position="171"/>
    </location>
</feature>
<dbReference type="Proteomes" id="UP000307440">
    <property type="component" value="Unassembled WGS sequence"/>
</dbReference>